<keyword evidence="5" id="KW-1185">Reference proteome</keyword>
<feature type="domain" description="DUF2020" evidence="3">
    <location>
        <begin position="70"/>
        <end position="204"/>
    </location>
</feature>
<dbReference type="PROSITE" id="PS51257">
    <property type="entry name" value="PROKAR_LIPOPROTEIN"/>
    <property type="match status" value="1"/>
</dbReference>
<accession>C8XIR7</accession>
<dbReference type="eggNOG" id="ENOG50337DZ">
    <property type="taxonomic scope" value="Bacteria"/>
</dbReference>
<name>C8XIR7_NAKMY</name>
<evidence type="ECO:0000313" key="4">
    <source>
        <dbReference type="EMBL" id="ACV76504.1"/>
    </source>
</evidence>
<organism evidence="4 5">
    <name type="scientific">Nakamurella multipartita (strain ATCC 700099 / DSM 44233 / CIP 104796 / JCM 9543 / NBRC 105858 / Y-104)</name>
    <name type="common">Microsphaera multipartita</name>
    <dbReference type="NCBI Taxonomy" id="479431"/>
    <lineage>
        <taxon>Bacteria</taxon>
        <taxon>Bacillati</taxon>
        <taxon>Actinomycetota</taxon>
        <taxon>Actinomycetes</taxon>
        <taxon>Nakamurellales</taxon>
        <taxon>Nakamurellaceae</taxon>
        <taxon>Nakamurella</taxon>
    </lineage>
</organism>
<dbReference type="Pfam" id="PF09449">
    <property type="entry name" value="DUF2020"/>
    <property type="match status" value="1"/>
</dbReference>
<keyword evidence="2" id="KW-0732">Signal</keyword>
<feature type="chain" id="PRO_5039022502" evidence="2">
    <location>
        <begin position="21"/>
        <end position="204"/>
    </location>
</feature>
<dbReference type="KEGG" id="nml:Namu_0067"/>
<proteinExistence type="predicted"/>
<reference evidence="5" key="1">
    <citation type="submission" date="2009-09" db="EMBL/GenBank/DDBJ databases">
        <title>The complete genome of Nakamurella multipartita DSM 44233.</title>
        <authorList>
            <consortium name="US DOE Joint Genome Institute (JGI-PGF)"/>
            <person name="Lucas S."/>
            <person name="Copeland A."/>
            <person name="Lapidus A."/>
            <person name="Glavina del Rio T."/>
            <person name="Dalin E."/>
            <person name="Tice H."/>
            <person name="Bruce D."/>
            <person name="Goodwin L."/>
            <person name="Pitluck S."/>
            <person name="Kyrpides N."/>
            <person name="Mavromatis K."/>
            <person name="Ivanova N."/>
            <person name="Ovchinnikova G."/>
            <person name="Sims D."/>
            <person name="Meincke L."/>
            <person name="Brettin T."/>
            <person name="Detter J.C."/>
            <person name="Han C."/>
            <person name="Larimer F."/>
            <person name="Land M."/>
            <person name="Hauser L."/>
            <person name="Markowitz V."/>
            <person name="Cheng J.-F."/>
            <person name="Hugenholtz P."/>
            <person name="Woyke T."/>
            <person name="Wu D."/>
            <person name="Klenk H.-P."/>
            <person name="Eisen J.A."/>
        </authorList>
    </citation>
    <scope>NUCLEOTIDE SEQUENCE [LARGE SCALE GENOMIC DNA]</scope>
    <source>
        <strain evidence="5">ATCC 700099 / DSM 44233 / CIP 104796 / JCM 9543 / NBRC 105858 / Y-104</strain>
    </source>
</reference>
<sequence length="204" mass="19846" precursor="true">MRGWVILAAAALSALVTGCAGGGAAGSGTSAASTITITEGTRTAVRSVTVTPEPSAAPAAGAASATAPPATDEPAPVAGTCPYLSDDTVADINGQRTGVTTVIEVDPHPICTFTRSDGGWLATVRIVQADSPAAAAAAVDQHVPVESSNPADDPAGWTGGSMATGDGSVYAVAKGSVAVIAEANQPQSIKGRQLAVTAIANLGL</sequence>
<evidence type="ECO:0000259" key="3">
    <source>
        <dbReference type="Pfam" id="PF09449"/>
    </source>
</evidence>
<dbReference type="Gene3D" id="3.40.1000.10">
    <property type="entry name" value="Mog1/PsbP, alpha/beta/alpha sandwich"/>
    <property type="match status" value="1"/>
</dbReference>
<dbReference type="STRING" id="479431.Namu_0067"/>
<feature type="region of interest" description="Disordered" evidence="1">
    <location>
        <begin position="52"/>
        <end position="78"/>
    </location>
</feature>
<reference evidence="4 5" key="2">
    <citation type="journal article" date="2010" name="Stand. Genomic Sci.">
        <title>Complete genome sequence of Nakamurella multipartita type strain (Y-104).</title>
        <authorList>
            <person name="Tice H."/>
            <person name="Mayilraj S."/>
            <person name="Sims D."/>
            <person name="Lapidus A."/>
            <person name="Nolan M."/>
            <person name="Lucas S."/>
            <person name="Glavina Del Rio T."/>
            <person name="Copeland A."/>
            <person name="Cheng J.F."/>
            <person name="Meincke L."/>
            <person name="Bruce D."/>
            <person name="Goodwin L."/>
            <person name="Pitluck S."/>
            <person name="Ivanova N."/>
            <person name="Mavromatis K."/>
            <person name="Ovchinnikova G."/>
            <person name="Pati A."/>
            <person name="Chen A."/>
            <person name="Palaniappan K."/>
            <person name="Land M."/>
            <person name="Hauser L."/>
            <person name="Chang Y.J."/>
            <person name="Jeffries C.D."/>
            <person name="Detter J.C."/>
            <person name="Brettin T."/>
            <person name="Rohde M."/>
            <person name="Goker M."/>
            <person name="Bristow J."/>
            <person name="Eisen J.A."/>
            <person name="Markowitz V."/>
            <person name="Hugenholtz P."/>
            <person name="Kyrpides N.C."/>
            <person name="Klenk H.P."/>
            <person name="Chen F."/>
        </authorList>
    </citation>
    <scope>NUCLEOTIDE SEQUENCE [LARGE SCALE GENOMIC DNA]</scope>
    <source>
        <strain evidence="5">ATCC 700099 / DSM 44233 / CIP 104796 / JCM 9543 / NBRC 105858 / Y-104</strain>
    </source>
</reference>
<dbReference type="Proteomes" id="UP000002218">
    <property type="component" value="Chromosome"/>
</dbReference>
<protein>
    <submittedName>
        <fullName evidence="4">DNJ31 DnaJ-like protein</fullName>
    </submittedName>
</protein>
<dbReference type="OrthoDB" id="4774058at2"/>
<dbReference type="HOGENOM" id="CLU_099876_1_0_11"/>
<dbReference type="RefSeq" id="WP_012813979.1">
    <property type="nucleotide sequence ID" value="NC_013235.1"/>
</dbReference>
<evidence type="ECO:0000256" key="1">
    <source>
        <dbReference type="SAM" id="MobiDB-lite"/>
    </source>
</evidence>
<gene>
    <name evidence="4" type="ordered locus">Namu_0067</name>
</gene>
<dbReference type="InParanoid" id="C8XIR7"/>
<dbReference type="InterPro" id="IPR018567">
    <property type="entry name" value="DUF2020"/>
</dbReference>
<evidence type="ECO:0000313" key="5">
    <source>
        <dbReference type="Proteomes" id="UP000002218"/>
    </source>
</evidence>
<evidence type="ECO:0000256" key="2">
    <source>
        <dbReference type="SAM" id="SignalP"/>
    </source>
</evidence>
<dbReference type="EMBL" id="CP001737">
    <property type="protein sequence ID" value="ACV76504.1"/>
    <property type="molecule type" value="Genomic_DNA"/>
</dbReference>
<dbReference type="InterPro" id="IPR016123">
    <property type="entry name" value="Mog1/PsbP_a/b/a-sand"/>
</dbReference>
<feature type="signal peptide" evidence="2">
    <location>
        <begin position="1"/>
        <end position="20"/>
    </location>
</feature>
<dbReference type="AlphaFoldDB" id="C8XIR7"/>
<dbReference type="SUPFAM" id="SSF55724">
    <property type="entry name" value="Mog1p/PsbP-like"/>
    <property type="match status" value="1"/>
</dbReference>